<dbReference type="Gene3D" id="3.20.20.70">
    <property type="entry name" value="Aldolase class I"/>
    <property type="match status" value="1"/>
</dbReference>
<feature type="compositionally biased region" description="Polar residues" evidence="6">
    <location>
        <begin position="167"/>
        <end position="182"/>
    </location>
</feature>
<feature type="domain" description="Xylanolytic transcriptional activator regulatory" evidence="7">
    <location>
        <begin position="481"/>
        <end position="592"/>
    </location>
</feature>
<keyword evidence="5" id="KW-0539">Nucleus</keyword>
<name>A0A9W9Q3V0_9EURO</name>
<evidence type="ECO:0000313" key="9">
    <source>
        <dbReference type="Proteomes" id="UP001147746"/>
    </source>
</evidence>
<evidence type="ECO:0000256" key="4">
    <source>
        <dbReference type="ARBA" id="ARBA00023163"/>
    </source>
</evidence>
<sequence length="1107" mass="121466">MSQSQTPGLDTLAEGSQYALEQLQLARQAGASSNPPIDPDSKPLIDAEPLQSQVHHLYTEQNGSSDGLKGPKQQRDPQAEARSAIRKDSSSTPRKKRGKASKKDLAGVTATSSGSDRGVNDSASGQIESPNGQNTQEVGSYDSAFDAARTLSDSAQPHLRNPGVGRMQNQHPEPVHSQQAVGSSMDGMTMNYGSVPDTNRPPMSVPDLRSMNIMQHSNGHPRSPSAMLQSQGFGSGYNDNAYPLMNSQEANSASMNQFRLGGSGENPSASFLGFTPPAQSPSWLPLPSPSPANFPSFSMAPFSSSLRYPVLQPVLPHIASIIPQSLACDLLDVYFTSSSSSHISPLSPYVVGFVFRKQSFLHPTKPRQCSPGLLASMLWVAAQTSEAAFLTSPPSARGRVCQKLLELTIGLLRPLIHGPASGEASPNYPANMVINGVALGGFGVSMDQLGAQSSATGAVDDVATYVHLATVVSASEYKGASMRWWTAAWSLSRELKLGRELPSNTNRQDGELEGESEMGLNGNKRQAPSLLNSMGSGPGNSAVNLTEEEREERRRIWWLLYAMDRHLALCYNRPLTLLDKECESLLQPMNDDLWQTGDFSAAGYRRAGPAFECTSHSMFGYFLPLMAILGEIVDLQHSRNHPRFGLHFRNSGEWEIQAMEITRQLDVYAQSLKEFEARYTSSLALGPGDNDTAMDGAHINHVSPSGRSSSTVGSHASENIVHTKMVVAYGTHIMHVLHILLAGKWDPINLLDDNDLWISSESFISAMGHAVSAAEAAADILDFDPDLSFMPFFFGIYLLQGSFLLLLTADKLQGDASPSVVRACETIVRAHEVCVVTLNTEYQRTFRKVMRSALAQVRGRVPEDFGEQQQRRREDIAHQRNGFDLTPEELGEWFIKLQTVGNVHNINLVTPEHVVPQVALSILAARDMGLRIPIIYNTSSFDSLDSLKLLDGLVDIYLPDFKVWRSSTSKRLLKADDYTSTAMESIKEMHRQVGDLAFTSDGIAKKRVLLRHLVMPGKEDEGREIVRWLAENVSRDLYVHIMEQYHPDAYVGKKRRVTRRVRLGEGDAPEEVRYAEINRAVRDEELASVRDAAVKAGLWRFSLGKAV</sequence>
<organism evidence="8 9">
    <name type="scientific">Penicillium atrosanguineum</name>
    <dbReference type="NCBI Taxonomy" id="1132637"/>
    <lineage>
        <taxon>Eukaryota</taxon>
        <taxon>Fungi</taxon>
        <taxon>Dikarya</taxon>
        <taxon>Ascomycota</taxon>
        <taxon>Pezizomycotina</taxon>
        <taxon>Eurotiomycetes</taxon>
        <taxon>Eurotiomycetidae</taxon>
        <taxon>Eurotiales</taxon>
        <taxon>Aspergillaceae</taxon>
        <taxon>Penicillium</taxon>
    </lineage>
</organism>
<dbReference type="EMBL" id="JAPZBO010000003">
    <property type="protein sequence ID" value="KAJ5321297.1"/>
    <property type="molecule type" value="Genomic_DNA"/>
</dbReference>
<feature type="region of interest" description="Disordered" evidence="6">
    <location>
        <begin position="25"/>
        <end position="138"/>
    </location>
</feature>
<dbReference type="PANTHER" id="PTHR47663">
    <property type="entry name" value="XYLANOLYTIC TRANSCRIPTIONAL ACTIVATOR XLNR-RELATED"/>
    <property type="match status" value="1"/>
</dbReference>
<feature type="compositionally biased region" description="Polar residues" evidence="6">
    <location>
        <begin position="50"/>
        <end position="65"/>
    </location>
</feature>
<dbReference type="GO" id="GO:0003677">
    <property type="term" value="F:DNA binding"/>
    <property type="evidence" value="ECO:0007669"/>
    <property type="project" value="UniProtKB-KW"/>
</dbReference>
<evidence type="ECO:0000256" key="6">
    <source>
        <dbReference type="SAM" id="MobiDB-lite"/>
    </source>
</evidence>
<dbReference type="Proteomes" id="UP001147746">
    <property type="component" value="Unassembled WGS sequence"/>
</dbReference>
<dbReference type="GO" id="GO:0008270">
    <property type="term" value="F:zinc ion binding"/>
    <property type="evidence" value="ECO:0007669"/>
    <property type="project" value="InterPro"/>
</dbReference>
<keyword evidence="4" id="KW-0804">Transcription</keyword>
<feature type="compositionally biased region" description="Polar residues" evidence="6">
    <location>
        <begin position="109"/>
        <end position="138"/>
    </location>
</feature>
<gene>
    <name evidence="8" type="ORF">N7476_004299</name>
</gene>
<dbReference type="Pfam" id="PF04082">
    <property type="entry name" value="Fungal_trans"/>
    <property type="match status" value="1"/>
</dbReference>
<dbReference type="InterPro" id="IPR013785">
    <property type="entry name" value="Aldolase_TIM"/>
</dbReference>
<feature type="compositionally biased region" description="Basic and acidic residues" evidence="6">
    <location>
        <begin position="73"/>
        <end position="89"/>
    </location>
</feature>
<dbReference type="PANTHER" id="PTHR47663:SF1">
    <property type="entry name" value="XYLANOLYTIC TRANSCRIPTIONAL ACTIVATOR XLNR-RELATED"/>
    <property type="match status" value="1"/>
</dbReference>
<evidence type="ECO:0000256" key="5">
    <source>
        <dbReference type="ARBA" id="ARBA00023242"/>
    </source>
</evidence>
<keyword evidence="9" id="KW-1185">Reference proteome</keyword>
<keyword evidence="1" id="KW-0862">Zinc</keyword>
<keyword evidence="3" id="KW-0238">DNA-binding</keyword>
<feature type="region of interest" description="Disordered" evidence="6">
    <location>
        <begin position="155"/>
        <end position="199"/>
    </location>
</feature>
<dbReference type="GO" id="GO:0006351">
    <property type="term" value="P:DNA-templated transcription"/>
    <property type="evidence" value="ECO:0007669"/>
    <property type="project" value="InterPro"/>
</dbReference>
<comment type="caution">
    <text evidence="8">The sequence shown here is derived from an EMBL/GenBank/DDBJ whole genome shotgun (WGS) entry which is preliminary data.</text>
</comment>
<dbReference type="AlphaFoldDB" id="A0A9W9Q3V0"/>
<evidence type="ECO:0000313" key="8">
    <source>
        <dbReference type="EMBL" id="KAJ5321297.1"/>
    </source>
</evidence>
<evidence type="ECO:0000256" key="3">
    <source>
        <dbReference type="ARBA" id="ARBA00023125"/>
    </source>
</evidence>
<evidence type="ECO:0000256" key="1">
    <source>
        <dbReference type="ARBA" id="ARBA00022833"/>
    </source>
</evidence>
<reference evidence="8" key="1">
    <citation type="submission" date="2022-12" db="EMBL/GenBank/DDBJ databases">
        <authorList>
            <person name="Petersen C."/>
        </authorList>
    </citation>
    <scope>NUCLEOTIDE SEQUENCE</scope>
    <source>
        <strain evidence="8">IBT 21472</strain>
    </source>
</reference>
<dbReference type="CDD" id="cd12148">
    <property type="entry name" value="fungal_TF_MHR"/>
    <property type="match status" value="1"/>
</dbReference>
<accession>A0A9W9Q3V0</accession>
<evidence type="ECO:0000256" key="2">
    <source>
        <dbReference type="ARBA" id="ARBA00023015"/>
    </source>
</evidence>
<protein>
    <submittedName>
        <fullName evidence="8">Fungal-specific transcription factor domain-containing protein</fullName>
    </submittedName>
</protein>
<dbReference type="InterPro" id="IPR007219">
    <property type="entry name" value="XnlR_reg_dom"/>
</dbReference>
<reference evidence="8" key="2">
    <citation type="journal article" date="2023" name="IMA Fungus">
        <title>Comparative genomic study of the Penicillium genus elucidates a diverse pangenome and 15 lateral gene transfer events.</title>
        <authorList>
            <person name="Petersen C."/>
            <person name="Sorensen T."/>
            <person name="Nielsen M.R."/>
            <person name="Sondergaard T.E."/>
            <person name="Sorensen J.L."/>
            <person name="Fitzpatrick D.A."/>
            <person name="Frisvad J.C."/>
            <person name="Nielsen K.L."/>
        </authorList>
    </citation>
    <scope>NUCLEOTIDE SEQUENCE</scope>
    <source>
        <strain evidence="8">IBT 21472</strain>
    </source>
</reference>
<feature type="region of interest" description="Disordered" evidence="6">
    <location>
        <begin position="501"/>
        <end position="521"/>
    </location>
</feature>
<proteinExistence type="predicted"/>
<dbReference type="SMART" id="SM00906">
    <property type="entry name" value="Fungal_trans"/>
    <property type="match status" value="1"/>
</dbReference>
<evidence type="ECO:0000259" key="7">
    <source>
        <dbReference type="SMART" id="SM00906"/>
    </source>
</evidence>
<dbReference type="InterPro" id="IPR051439">
    <property type="entry name" value="XlnR/Xlr1"/>
</dbReference>
<keyword evidence="2" id="KW-0805">Transcription regulation</keyword>